<protein>
    <submittedName>
        <fullName evidence="1">Uncharacterized protein</fullName>
    </submittedName>
</protein>
<organism evidence="1 2">
    <name type="scientific">Vibrio aestuarianus</name>
    <dbReference type="NCBI Taxonomy" id="28171"/>
    <lineage>
        <taxon>Bacteria</taxon>
        <taxon>Pseudomonadati</taxon>
        <taxon>Pseudomonadota</taxon>
        <taxon>Gammaproteobacteria</taxon>
        <taxon>Vibrionales</taxon>
        <taxon>Vibrionaceae</taxon>
        <taxon>Vibrio</taxon>
    </lineage>
</organism>
<dbReference type="EMBL" id="CALYLK010000066">
    <property type="protein sequence ID" value="CAH8206304.1"/>
    <property type="molecule type" value="Genomic_DNA"/>
</dbReference>
<evidence type="ECO:0000313" key="1">
    <source>
        <dbReference type="EMBL" id="CAH8206304.1"/>
    </source>
</evidence>
<keyword evidence="2" id="KW-1185">Reference proteome</keyword>
<gene>
    <name evidence="1" type="ORF">VAE063_310003</name>
</gene>
<sequence length="25" mass="2918">MVDMSQTAVAPYLHAWRELRAKKES</sequence>
<comment type="caution">
    <text evidence="1">The sequence shown here is derived from an EMBL/GenBank/DDBJ whole genome shotgun (WGS) entry which is preliminary data.</text>
</comment>
<evidence type="ECO:0000313" key="2">
    <source>
        <dbReference type="Proteomes" id="UP001152658"/>
    </source>
</evidence>
<dbReference type="Proteomes" id="UP001152658">
    <property type="component" value="Unassembled WGS sequence"/>
</dbReference>
<accession>A0ABN8TMB5</accession>
<proteinExistence type="predicted"/>
<reference evidence="1" key="1">
    <citation type="submission" date="2022-06" db="EMBL/GenBank/DDBJ databases">
        <authorList>
            <person name="Goudenege D."/>
            <person name="Le Roux F."/>
        </authorList>
    </citation>
    <scope>NUCLEOTIDE SEQUENCE</scope>
    <source>
        <strain evidence="1">12-063</strain>
    </source>
</reference>
<name>A0ABN8TMB5_9VIBR</name>